<dbReference type="InterPro" id="IPR000859">
    <property type="entry name" value="CUB_dom"/>
</dbReference>
<feature type="domain" description="CUB" evidence="3">
    <location>
        <begin position="269"/>
        <end position="392"/>
    </location>
</feature>
<comment type="caution">
    <text evidence="2">Lacks conserved residue(s) required for the propagation of feature annotation.</text>
</comment>
<name>A0ABD0LUS2_9CAEN</name>
<dbReference type="CDD" id="cd00041">
    <property type="entry name" value="CUB"/>
    <property type="match status" value="2"/>
</dbReference>
<accession>A0ABD0LUS2</accession>
<sequence length="423" mass="47719">MNRTQEAAYKSLVFHAVSFGQDLVPSSSAAIALGSNIPNSNDLSFSACTLPASFSFPPCRKEGITLRIKRNLKRKCMFLDEIQVAIFVRRLLVFPSVFLLAIDVVGNTQRSDTITLSCWASRAQRNQASRVLTSSVRCGDIINSVESKNGTIESPNYPRPYPADLSCRFTFQGVGKERVQLRFIHMDLHFPSGDPASPVDCTGSDSVTVYILVNGKMEILDTYCGEKLPPMLMSNTHTMTVEFRSYRSANTVTGFRANYEFVTNFGITTGKQDRRGTLEGKIMSPNWPGLYPRNTECHYIFFGREKEQVHISFLSFEVDGIPPRCEEHTSSDYVAFSNFQNTEDRKLSRMCSQTPGHVEQREITSDGPFFRVTFKSNEKYDAHGFQAYYQFRGEDVDLVEVDLEEVDLEEADIGANDTEEFCH</sequence>
<dbReference type="AlphaFoldDB" id="A0ABD0LUS2"/>
<proteinExistence type="predicted"/>
<evidence type="ECO:0000259" key="3">
    <source>
        <dbReference type="PROSITE" id="PS01180"/>
    </source>
</evidence>
<gene>
    <name evidence="4" type="ORF">BaRGS_00005570</name>
</gene>
<dbReference type="PROSITE" id="PS01180">
    <property type="entry name" value="CUB"/>
    <property type="match status" value="2"/>
</dbReference>
<keyword evidence="5" id="KW-1185">Reference proteome</keyword>
<evidence type="ECO:0000256" key="2">
    <source>
        <dbReference type="PROSITE-ProRule" id="PRU00059"/>
    </source>
</evidence>
<keyword evidence="1" id="KW-1015">Disulfide bond</keyword>
<comment type="caution">
    <text evidence="4">The sequence shown here is derived from an EMBL/GenBank/DDBJ whole genome shotgun (WGS) entry which is preliminary data.</text>
</comment>
<dbReference type="PANTHER" id="PTHR47537">
    <property type="entry name" value="CUBILIN"/>
    <property type="match status" value="1"/>
</dbReference>
<dbReference type="Pfam" id="PF00431">
    <property type="entry name" value="CUB"/>
    <property type="match status" value="2"/>
</dbReference>
<dbReference type="PANTHER" id="PTHR47537:SF2">
    <property type="entry name" value="CUBILIN"/>
    <property type="match status" value="1"/>
</dbReference>
<dbReference type="InterPro" id="IPR035914">
    <property type="entry name" value="Sperma_CUB_dom_sf"/>
</dbReference>
<organism evidence="4 5">
    <name type="scientific">Batillaria attramentaria</name>
    <dbReference type="NCBI Taxonomy" id="370345"/>
    <lineage>
        <taxon>Eukaryota</taxon>
        <taxon>Metazoa</taxon>
        <taxon>Spiralia</taxon>
        <taxon>Lophotrochozoa</taxon>
        <taxon>Mollusca</taxon>
        <taxon>Gastropoda</taxon>
        <taxon>Caenogastropoda</taxon>
        <taxon>Sorbeoconcha</taxon>
        <taxon>Cerithioidea</taxon>
        <taxon>Batillariidae</taxon>
        <taxon>Batillaria</taxon>
    </lineage>
</organism>
<dbReference type="SUPFAM" id="SSF49854">
    <property type="entry name" value="Spermadhesin, CUB domain"/>
    <property type="match status" value="2"/>
</dbReference>
<feature type="domain" description="CUB" evidence="3">
    <location>
        <begin position="138"/>
        <end position="262"/>
    </location>
</feature>
<dbReference type="InterPro" id="IPR053207">
    <property type="entry name" value="Non-NMDA_GluR_Accessory"/>
</dbReference>
<dbReference type="Proteomes" id="UP001519460">
    <property type="component" value="Unassembled WGS sequence"/>
</dbReference>
<evidence type="ECO:0000313" key="4">
    <source>
        <dbReference type="EMBL" id="KAK7503305.1"/>
    </source>
</evidence>
<reference evidence="4 5" key="1">
    <citation type="journal article" date="2023" name="Sci. Data">
        <title>Genome assembly of the Korean intertidal mud-creeper Batillaria attramentaria.</title>
        <authorList>
            <person name="Patra A.K."/>
            <person name="Ho P.T."/>
            <person name="Jun S."/>
            <person name="Lee S.J."/>
            <person name="Kim Y."/>
            <person name="Won Y.J."/>
        </authorList>
    </citation>
    <scope>NUCLEOTIDE SEQUENCE [LARGE SCALE GENOMIC DNA]</scope>
    <source>
        <strain evidence="4">Wonlab-2016</strain>
    </source>
</reference>
<protein>
    <recommendedName>
        <fullName evidence="3">CUB domain-containing protein</fullName>
    </recommendedName>
</protein>
<evidence type="ECO:0000313" key="5">
    <source>
        <dbReference type="Proteomes" id="UP001519460"/>
    </source>
</evidence>
<dbReference type="SMART" id="SM00042">
    <property type="entry name" value="CUB"/>
    <property type="match status" value="2"/>
</dbReference>
<dbReference type="EMBL" id="JACVVK020000021">
    <property type="protein sequence ID" value="KAK7503305.1"/>
    <property type="molecule type" value="Genomic_DNA"/>
</dbReference>
<evidence type="ECO:0000256" key="1">
    <source>
        <dbReference type="ARBA" id="ARBA00023157"/>
    </source>
</evidence>
<dbReference type="Gene3D" id="2.60.120.290">
    <property type="entry name" value="Spermadhesin, CUB domain"/>
    <property type="match status" value="2"/>
</dbReference>